<feature type="transmembrane region" description="Helical" evidence="7">
    <location>
        <begin position="190"/>
        <end position="211"/>
    </location>
</feature>
<evidence type="ECO:0000256" key="6">
    <source>
        <dbReference type="ARBA" id="ARBA00023136"/>
    </source>
</evidence>
<feature type="transmembrane region" description="Helical" evidence="7">
    <location>
        <begin position="85"/>
        <end position="105"/>
    </location>
</feature>
<feature type="transmembrane region" description="Helical" evidence="7">
    <location>
        <begin position="158"/>
        <end position="178"/>
    </location>
</feature>
<evidence type="ECO:0000256" key="7">
    <source>
        <dbReference type="SAM" id="Phobius"/>
    </source>
</evidence>
<feature type="transmembrane region" description="Helical" evidence="7">
    <location>
        <begin position="298"/>
        <end position="318"/>
    </location>
</feature>
<accession>A0ABP3D502</accession>
<protein>
    <submittedName>
        <fullName evidence="8">Cyanide-insensitive cytochrome bd quinol oxidase subunit II</fullName>
    </submittedName>
</protein>
<keyword evidence="5 7" id="KW-1133">Transmembrane helix</keyword>
<dbReference type="Pfam" id="PF02322">
    <property type="entry name" value="Cyt_bd_oxida_II"/>
    <property type="match status" value="1"/>
</dbReference>
<reference evidence="9" key="1">
    <citation type="journal article" date="2019" name="Int. J. Syst. Evol. Microbiol.">
        <title>The Global Catalogue of Microorganisms (GCM) 10K type strain sequencing project: providing services to taxonomists for standard genome sequencing and annotation.</title>
        <authorList>
            <consortium name="The Broad Institute Genomics Platform"/>
            <consortium name="The Broad Institute Genome Sequencing Center for Infectious Disease"/>
            <person name="Wu L."/>
            <person name="Ma J."/>
        </authorList>
    </citation>
    <scope>NUCLEOTIDE SEQUENCE [LARGE SCALE GENOMIC DNA]</scope>
    <source>
        <strain evidence="9">JCM 16240</strain>
    </source>
</reference>
<dbReference type="InterPro" id="IPR003317">
    <property type="entry name" value="Cyt-d_oxidase_su2"/>
</dbReference>
<organism evidence="8 9">
    <name type="scientific">Castellaniella daejeonensis</name>
    <dbReference type="NCBI Taxonomy" id="659013"/>
    <lineage>
        <taxon>Bacteria</taxon>
        <taxon>Pseudomonadati</taxon>
        <taxon>Pseudomonadota</taxon>
        <taxon>Betaproteobacteria</taxon>
        <taxon>Burkholderiales</taxon>
        <taxon>Alcaligenaceae</taxon>
        <taxon>Castellaniella</taxon>
    </lineage>
</organism>
<dbReference type="EMBL" id="BAAAFN010000008">
    <property type="protein sequence ID" value="GAA0222720.1"/>
    <property type="molecule type" value="Genomic_DNA"/>
</dbReference>
<feature type="transmembrane region" description="Helical" evidence="7">
    <location>
        <begin position="223"/>
        <end position="243"/>
    </location>
</feature>
<evidence type="ECO:0000256" key="4">
    <source>
        <dbReference type="ARBA" id="ARBA00022692"/>
    </source>
</evidence>
<dbReference type="Proteomes" id="UP001501176">
    <property type="component" value="Unassembled WGS sequence"/>
</dbReference>
<evidence type="ECO:0000256" key="3">
    <source>
        <dbReference type="ARBA" id="ARBA00022475"/>
    </source>
</evidence>
<evidence type="ECO:0000256" key="5">
    <source>
        <dbReference type="ARBA" id="ARBA00022989"/>
    </source>
</evidence>
<evidence type="ECO:0000256" key="2">
    <source>
        <dbReference type="ARBA" id="ARBA00007543"/>
    </source>
</evidence>
<comment type="subcellular location">
    <subcellularLocation>
        <location evidence="1">Cell membrane</location>
        <topology evidence="1">Multi-pass membrane protein</topology>
    </subcellularLocation>
</comment>
<evidence type="ECO:0000313" key="9">
    <source>
        <dbReference type="Proteomes" id="UP001501176"/>
    </source>
</evidence>
<keyword evidence="6 7" id="KW-0472">Membrane</keyword>
<feature type="transmembrane region" description="Helical" evidence="7">
    <location>
        <begin position="117"/>
        <end position="138"/>
    </location>
</feature>
<proteinExistence type="inferred from homology"/>
<feature type="transmembrane region" description="Helical" evidence="7">
    <location>
        <begin position="6"/>
        <end position="37"/>
    </location>
</feature>
<gene>
    <name evidence="8" type="primary">cioB</name>
    <name evidence="8" type="ORF">GCM10009125_09710</name>
</gene>
<feature type="transmembrane region" description="Helical" evidence="7">
    <location>
        <begin position="255"/>
        <end position="278"/>
    </location>
</feature>
<sequence length="334" mass="36045">MGIDLPIVWAVIILFAVMMYVVMDGFDLGIGLLFPFVRDRGGRDVMVNTVAPVWDGNETWLVLGGAGLFAAFPAAYSIVLEALSVPIVLMLVGLVFRGVAFEFRFKAPVAARARWDIAFCGGSAVAAFFQGIILGAFLDGLAAPGKDAGGSVPWLSPFPLFTGLGLLVEYGLLGATWLVMKTEGRLQMRFAGISGLLSWAFLGVIAIVSVWTPFAHPRIADRWFSYPNLLWFAPVPLLVGIALRRLRVSLGRAPGAGPFLWTLLLVFLGYSGLGISLWPFVVPPVLTIRDAAGPPQSLGFTLVGALLVIPVILTYTGWSYWVFRGKVRAGEGYH</sequence>
<keyword evidence="4 7" id="KW-0812">Transmembrane</keyword>
<keyword evidence="9" id="KW-1185">Reference proteome</keyword>
<keyword evidence="3" id="KW-1003">Cell membrane</keyword>
<dbReference type="PANTHER" id="PTHR43141:SF4">
    <property type="entry name" value="CYTOCHROME BD2 SUBUNIT II"/>
    <property type="match status" value="1"/>
</dbReference>
<evidence type="ECO:0000313" key="8">
    <source>
        <dbReference type="EMBL" id="GAA0222720.1"/>
    </source>
</evidence>
<dbReference type="PANTHER" id="PTHR43141">
    <property type="entry name" value="CYTOCHROME BD2 SUBUNIT II"/>
    <property type="match status" value="1"/>
</dbReference>
<dbReference type="RefSeq" id="WP_343820317.1">
    <property type="nucleotide sequence ID" value="NZ_BAAAFN010000008.1"/>
</dbReference>
<name>A0ABP3D502_9BURK</name>
<evidence type="ECO:0000256" key="1">
    <source>
        <dbReference type="ARBA" id="ARBA00004651"/>
    </source>
</evidence>
<dbReference type="NCBIfam" id="TIGR00203">
    <property type="entry name" value="cydB"/>
    <property type="match status" value="1"/>
</dbReference>
<comment type="caution">
    <text evidence="8">The sequence shown here is derived from an EMBL/GenBank/DDBJ whole genome shotgun (WGS) entry which is preliminary data.</text>
</comment>
<comment type="similarity">
    <text evidence="2">Belongs to the cytochrome ubiquinol oxidase subunit 2 family.</text>
</comment>